<protein>
    <submittedName>
        <fullName evidence="2">Uncharacterized protein</fullName>
    </submittedName>
</protein>
<reference evidence="2" key="2">
    <citation type="submission" date="2020-08" db="EMBL/GenBank/DDBJ databases">
        <title>Plant Genome Project.</title>
        <authorList>
            <person name="Zhang R.-G."/>
        </authorList>
    </citation>
    <scope>NUCLEOTIDE SEQUENCE</scope>
    <source>
        <strain evidence="2">Huo1</strain>
        <tissue evidence="2">Leaf</tissue>
    </source>
</reference>
<keyword evidence="3" id="KW-1185">Reference proteome</keyword>
<evidence type="ECO:0000313" key="3">
    <source>
        <dbReference type="Proteomes" id="UP000298416"/>
    </source>
</evidence>
<dbReference type="InterPro" id="IPR044650">
    <property type="entry name" value="SRFR1-like"/>
</dbReference>
<evidence type="ECO:0000256" key="1">
    <source>
        <dbReference type="SAM" id="Phobius"/>
    </source>
</evidence>
<dbReference type="PANTHER" id="PTHR44749:SF1">
    <property type="entry name" value="TETRATRICOPEPTIDE-LIKE HELICAL DOMAIN-CONTAINING PROTEIN"/>
    <property type="match status" value="1"/>
</dbReference>
<proteinExistence type="predicted"/>
<keyword evidence="1" id="KW-0812">Transmembrane</keyword>
<organism evidence="2">
    <name type="scientific">Salvia splendens</name>
    <name type="common">Scarlet sage</name>
    <dbReference type="NCBI Taxonomy" id="180675"/>
    <lineage>
        <taxon>Eukaryota</taxon>
        <taxon>Viridiplantae</taxon>
        <taxon>Streptophyta</taxon>
        <taxon>Embryophyta</taxon>
        <taxon>Tracheophyta</taxon>
        <taxon>Spermatophyta</taxon>
        <taxon>Magnoliopsida</taxon>
        <taxon>eudicotyledons</taxon>
        <taxon>Gunneridae</taxon>
        <taxon>Pentapetalae</taxon>
        <taxon>asterids</taxon>
        <taxon>lamiids</taxon>
        <taxon>Lamiales</taxon>
        <taxon>Lamiaceae</taxon>
        <taxon>Nepetoideae</taxon>
        <taxon>Mentheae</taxon>
        <taxon>Salviinae</taxon>
        <taxon>Salvia</taxon>
        <taxon>Salvia subgen. Calosphace</taxon>
        <taxon>core Calosphace</taxon>
    </lineage>
</organism>
<gene>
    <name evidence="2" type="ORF">SASPL_145243</name>
</gene>
<dbReference type="EMBL" id="PNBA02000017">
    <property type="protein sequence ID" value="KAG6394654.1"/>
    <property type="molecule type" value="Genomic_DNA"/>
</dbReference>
<accession>A0A8X8WHV4</accession>
<keyword evidence="1" id="KW-0472">Membrane</keyword>
<keyword evidence="1" id="KW-1133">Transmembrane helix</keyword>
<dbReference type="Proteomes" id="UP000298416">
    <property type="component" value="Unassembled WGS sequence"/>
</dbReference>
<name>A0A8X8WHV4_SALSN</name>
<comment type="caution">
    <text evidence="2">The sequence shown here is derived from an EMBL/GenBank/DDBJ whole genome shotgun (WGS) entry which is preliminary data.</text>
</comment>
<dbReference type="AlphaFoldDB" id="A0A8X8WHV4"/>
<dbReference type="GO" id="GO:0045892">
    <property type="term" value="P:negative regulation of DNA-templated transcription"/>
    <property type="evidence" value="ECO:0007669"/>
    <property type="project" value="InterPro"/>
</dbReference>
<reference evidence="2" key="1">
    <citation type="submission" date="2018-01" db="EMBL/GenBank/DDBJ databases">
        <authorList>
            <person name="Mao J.F."/>
        </authorList>
    </citation>
    <scope>NUCLEOTIDE SEQUENCE</scope>
    <source>
        <strain evidence="2">Huo1</strain>
        <tissue evidence="2">Leaf</tissue>
    </source>
</reference>
<dbReference type="PANTHER" id="PTHR44749">
    <property type="entry name" value="SUPPRESSOR OF RPS4-RLD 1"/>
    <property type="match status" value="1"/>
</dbReference>
<sequence length="334" mass="37750">MAGLAALEIAQKVVRVWRSIQTDWKHSNKGCLKHGKKVRRKELIPTSHNRGGAGCSTSSFFESSTTSNVAEDRPFRRPSLPWHGVYSIAVKWRQISEPCDQVVWINKLSEEFNSGFGSETPLVLGQAKVVRYFPKFYRAFSVAKTLMKENKYARDKKNNLIYLNEDGKLQEIMNAESCSDLYKAVGQDFWLATWCHSTAVEGKQLEGTRISLTQTDPIGYDFAVKTPCTPSRWDDFEMEMVSAWEPRLSKATGFCRHSVMLVVVKIMGQPILMCENVRGAILRMTYYWYNFMPLSRGTAVIGLVVLLGLFMAANMEFAGTIPEGVQGCNSRTRP</sequence>
<feature type="transmembrane region" description="Helical" evidence="1">
    <location>
        <begin position="286"/>
        <end position="310"/>
    </location>
</feature>
<evidence type="ECO:0000313" key="2">
    <source>
        <dbReference type="EMBL" id="KAG6394654.1"/>
    </source>
</evidence>